<sequence>MSTTFSHEFNTPAFKGKVSFPTGLFIDGKFVDGADKTTIDVVNPTNGQVIAKIAEGTAKDVDIAVAAAQKAFDTVWGLNAPGAQRAKLLTKLWQAMEAIQEELAALEALDNGKTFGWAMNVDTTFAIETIRYYAGWADKVHGQVQETTEDKLTYSRHEPIGVVGQIIPWNFPLLMFSWKIGPALACGNTIVIKPSEFTPMSALRVCSLIQDIFPPGVVNVVNGYGNTVGNAISSHMHIEKVAFTGSTLVGRKVMEAAAKSNLKNVTLELGGKSPNIIFNWNHGQACCAGTRIFVQSGIYDKFLEKFTQKAREIKLGDPFAQDSMQGPQVSQIQYDRIMNYIQSGKDEGATIHLGGDRFGNEGYFINPTIFTGTKPEMKIVQEEIFGPVGVVIKFEDEEDVIHQANDTMYGLAAAVFSQDINRALRTAHRLKAGTAWVNCANTLNENVPFGGFKQSGIGRELGEYALHNYTAVKAVHVNLGIKM</sequence>
<dbReference type="FunFam" id="3.40.605.10:FF:000026">
    <property type="entry name" value="Aldehyde dehydrogenase, putative"/>
    <property type="match status" value="1"/>
</dbReference>
<dbReference type="FunFam" id="3.40.605.10:FF:000050">
    <property type="entry name" value="Aldehyde dehydrogenase, mitochondrial"/>
    <property type="match status" value="1"/>
</dbReference>
<dbReference type="SUPFAM" id="SSF53720">
    <property type="entry name" value="ALDH-like"/>
    <property type="match status" value="1"/>
</dbReference>
<feature type="active site" evidence="3">
    <location>
        <position position="268"/>
    </location>
</feature>
<dbReference type="Gene3D" id="3.40.309.10">
    <property type="entry name" value="Aldehyde Dehydrogenase, Chain A, domain 2"/>
    <property type="match status" value="1"/>
</dbReference>
<evidence type="ECO:0000313" key="7">
    <source>
        <dbReference type="Proteomes" id="UP000054988"/>
    </source>
</evidence>
<evidence type="ECO:0000256" key="4">
    <source>
        <dbReference type="RuleBase" id="RU003345"/>
    </source>
</evidence>
<feature type="domain" description="Aldehyde dehydrogenase" evidence="5">
    <location>
        <begin position="30"/>
        <end position="475"/>
    </location>
</feature>
<gene>
    <name evidence="6" type="ORF">WG66_18441</name>
</gene>
<dbReference type="Gene3D" id="3.40.605.10">
    <property type="entry name" value="Aldehyde Dehydrogenase, Chain A, domain 1"/>
    <property type="match status" value="2"/>
</dbReference>
<dbReference type="GO" id="GO:0019413">
    <property type="term" value="P:acetate biosynthetic process"/>
    <property type="evidence" value="ECO:0007669"/>
    <property type="project" value="UniProtKB-ARBA"/>
</dbReference>
<dbReference type="FunFam" id="3.40.309.10:FF:000001">
    <property type="entry name" value="Mitochondrial aldehyde dehydrogenase 2"/>
    <property type="match status" value="1"/>
</dbReference>
<evidence type="ECO:0000256" key="1">
    <source>
        <dbReference type="ARBA" id="ARBA00009986"/>
    </source>
</evidence>
<dbReference type="InterPro" id="IPR016163">
    <property type="entry name" value="Ald_DH_C"/>
</dbReference>
<dbReference type="EMBL" id="LATX01002457">
    <property type="protein sequence ID" value="KTB28997.1"/>
    <property type="molecule type" value="Genomic_DNA"/>
</dbReference>
<dbReference type="eggNOG" id="KOG2450">
    <property type="taxonomic scope" value="Eukaryota"/>
</dbReference>
<comment type="caution">
    <text evidence="6">The sequence shown here is derived from an EMBL/GenBank/DDBJ whole genome shotgun (WGS) entry which is preliminary data.</text>
</comment>
<dbReference type="InterPro" id="IPR015590">
    <property type="entry name" value="Aldehyde_DH_dom"/>
</dbReference>
<dbReference type="Proteomes" id="UP000054988">
    <property type="component" value="Unassembled WGS sequence"/>
</dbReference>
<dbReference type="InterPro" id="IPR016161">
    <property type="entry name" value="Ald_DH/histidinol_DH"/>
</dbReference>
<evidence type="ECO:0000256" key="2">
    <source>
        <dbReference type="ARBA" id="ARBA00023002"/>
    </source>
</evidence>
<organism evidence="6 7">
    <name type="scientific">Moniliophthora roreri</name>
    <name type="common">Frosty pod rot fungus</name>
    <name type="synonym">Monilia roreri</name>
    <dbReference type="NCBI Taxonomy" id="221103"/>
    <lineage>
        <taxon>Eukaryota</taxon>
        <taxon>Fungi</taxon>
        <taxon>Dikarya</taxon>
        <taxon>Basidiomycota</taxon>
        <taxon>Agaricomycotina</taxon>
        <taxon>Agaricomycetes</taxon>
        <taxon>Agaricomycetidae</taxon>
        <taxon>Agaricales</taxon>
        <taxon>Marasmiineae</taxon>
        <taxon>Marasmiaceae</taxon>
        <taxon>Moniliophthora</taxon>
    </lineage>
</organism>
<evidence type="ECO:0000259" key="5">
    <source>
        <dbReference type="Pfam" id="PF00171"/>
    </source>
</evidence>
<dbReference type="PROSITE" id="PS00687">
    <property type="entry name" value="ALDEHYDE_DEHYDR_GLU"/>
    <property type="match status" value="1"/>
</dbReference>
<accession>A0A0W0EYA3</accession>
<dbReference type="GO" id="GO:0004030">
    <property type="term" value="F:aldehyde dehydrogenase [NAD(P)+] activity"/>
    <property type="evidence" value="ECO:0007669"/>
    <property type="project" value="UniProtKB-ARBA"/>
</dbReference>
<evidence type="ECO:0000256" key="3">
    <source>
        <dbReference type="PROSITE-ProRule" id="PRU10007"/>
    </source>
</evidence>
<evidence type="ECO:0000313" key="6">
    <source>
        <dbReference type="EMBL" id="KTB28997.1"/>
    </source>
</evidence>
<keyword evidence="2 4" id="KW-0560">Oxidoreductase</keyword>
<proteinExistence type="inferred from homology"/>
<name>A0A0W0EYA3_MONRR</name>
<reference evidence="6 7" key="1">
    <citation type="submission" date="2015-12" db="EMBL/GenBank/DDBJ databases">
        <title>Draft genome sequence of Moniliophthora roreri, the causal agent of frosty pod rot of cacao.</title>
        <authorList>
            <person name="Aime M.C."/>
            <person name="Diaz-Valderrama J.R."/>
            <person name="Kijpornyongpan T."/>
            <person name="Phillips-Mora W."/>
        </authorList>
    </citation>
    <scope>NUCLEOTIDE SEQUENCE [LARGE SCALE GENOMIC DNA]</scope>
    <source>
        <strain evidence="6 7">MCA 2952</strain>
    </source>
</reference>
<protein>
    <submittedName>
        <fullName evidence="6">Putative NAD-dependent aldehyde dehydrogenase</fullName>
    </submittedName>
</protein>
<dbReference type="InterPro" id="IPR029510">
    <property type="entry name" value="Ald_DH_CS_GLU"/>
</dbReference>
<dbReference type="PANTHER" id="PTHR11699">
    <property type="entry name" value="ALDEHYDE DEHYDROGENASE-RELATED"/>
    <property type="match status" value="1"/>
</dbReference>
<comment type="similarity">
    <text evidence="1 4">Belongs to the aldehyde dehydrogenase family.</text>
</comment>
<dbReference type="Pfam" id="PF00171">
    <property type="entry name" value="Aldedh"/>
    <property type="match status" value="1"/>
</dbReference>
<dbReference type="AlphaFoldDB" id="A0A0W0EYA3"/>
<dbReference type="InterPro" id="IPR016162">
    <property type="entry name" value="Ald_DH_N"/>
</dbReference>